<dbReference type="InterPro" id="IPR001304">
    <property type="entry name" value="C-type_lectin-like"/>
</dbReference>
<dbReference type="Pfam" id="PF00059">
    <property type="entry name" value="Lectin_C"/>
    <property type="match status" value="1"/>
</dbReference>
<evidence type="ECO:0000256" key="2">
    <source>
        <dbReference type="ARBA" id="ARBA00022525"/>
    </source>
</evidence>
<dbReference type="SMART" id="SM00034">
    <property type="entry name" value="CLECT"/>
    <property type="match status" value="1"/>
</dbReference>
<dbReference type="InterPro" id="IPR052065">
    <property type="entry name" value="Compl_asym_regulator"/>
</dbReference>
<keyword evidence="2" id="KW-0964">Secreted</keyword>
<evidence type="ECO:0000256" key="3">
    <source>
        <dbReference type="ARBA" id="ARBA00022729"/>
    </source>
</evidence>
<dbReference type="SUPFAM" id="SSF82895">
    <property type="entry name" value="TSP-1 type 1 repeat"/>
    <property type="match status" value="3"/>
</dbReference>
<dbReference type="PANTHER" id="PTHR22906:SF43">
    <property type="entry name" value="PROPERDIN"/>
    <property type="match status" value="1"/>
</dbReference>
<evidence type="ECO:0000313" key="8">
    <source>
        <dbReference type="Proteomes" id="UP000596742"/>
    </source>
</evidence>
<dbReference type="SMART" id="SM00209">
    <property type="entry name" value="TSP1"/>
    <property type="match status" value="3"/>
</dbReference>
<dbReference type="InterPro" id="IPR000884">
    <property type="entry name" value="TSP1_rpt"/>
</dbReference>
<dbReference type="InterPro" id="IPR016186">
    <property type="entry name" value="C-type_lectin-like/link_sf"/>
</dbReference>
<dbReference type="CDD" id="cd00037">
    <property type="entry name" value="CLECT"/>
    <property type="match status" value="1"/>
</dbReference>
<dbReference type="OrthoDB" id="446173at2759"/>
<protein>
    <recommendedName>
        <fullName evidence="6">C-type lectin domain-containing protein</fullName>
    </recommendedName>
</protein>
<dbReference type="PROSITE" id="PS50092">
    <property type="entry name" value="TSP1"/>
    <property type="match status" value="3"/>
</dbReference>
<dbReference type="Gene3D" id="2.20.100.10">
    <property type="entry name" value="Thrombospondin type-1 (TSP1) repeat"/>
    <property type="match status" value="3"/>
</dbReference>
<sequence>MNVMLDAFGVIYTNFSENLLADYILKSPDPKPTLILRLLTHIVGKDNPPHDNMIAAMEDLVFNKENHPEKMYKEDLHERVLLCLGSVSHKLSKAGREEEAIKITVRVHQWLGIHDPFEYRKKREIQSEQEQIDYDHWRVILLETLGNARMDFSFEYIVSHINSTNSAWIKRAGVHALRKYDHEMAADEMYKTAMYDEDENVRYEALLQYQAHPQARVISPLNRQESVNGTGIVDPYESGIMEIAPHLREKRDFGSFLKKFPKLSFKLEAPSVDWRKMLGSESVGAAFGIIMYNMLDLKIEPLSGHLRINVHDEAYARVLLGILDTTLDFFVARLCFKGGTQYNLNILQENEMKKIANLTTQFDNKVKEIVEGIATGVQMFKDLIGGRISIKNIVNEFIDALHQLPVKVKDLRNKAANVMKMLGQLDEEELPPFLRPLRNLIVKVTTVFNDVKTDIMNFYNTLVQIITVIIPQNAKLIYESIVDIINAFKVIMKDPKTALTKIGKGVGHGLSIGGLTVCVVAYAYLVPRAEDSCIPPVDGEWSQWESWGNCTQTCETTDQFKTRFRTCANPPPSGGGAKCIGEKEIYQTCTEAILCSVGDGWTVWTEWSDCSADCEKTGNSSRRRTCIEPIPHQGGADCERWSQEDVNCQGSCLGVSGNWSEWTIWSQCSVECGQGNQTRTRNCINSTGSDCQGESMEQQTCILDECQVNCPSGFTSTSGKCFKHYSDGSSWRNALDTCKTDGHTLILIDSDSTLNALKALINGTIDTVIPAPFWMDGIDLGQNGTFTTSVGASLEWTNWSLREPSNEVHRQNCIKVVPDQSYQWDDDDCNVEAPFICEADTVTFL</sequence>
<evidence type="ECO:0000256" key="4">
    <source>
        <dbReference type="ARBA" id="ARBA00022737"/>
    </source>
</evidence>
<dbReference type="EMBL" id="UYJE01000939">
    <property type="protein sequence ID" value="VDH97819.1"/>
    <property type="molecule type" value="Genomic_DNA"/>
</dbReference>
<dbReference type="PRINTS" id="PR01705">
    <property type="entry name" value="TSP1REPEAT"/>
</dbReference>
<keyword evidence="3" id="KW-0732">Signal</keyword>
<gene>
    <name evidence="7" type="ORF">MGAL_10B009502</name>
</gene>
<dbReference type="PROSITE" id="PS50041">
    <property type="entry name" value="C_TYPE_LECTIN_2"/>
    <property type="match status" value="1"/>
</dbReference>
<dbReference type="Pfam" id="PF00090">
    <property type="entry name" value="TSP_1"/>
    <property type="match status" value="3"/>
</dbReference>
<dbReference type="PROSITE" id="PS00615">
    <property type="entry name" value="C_TYPE_LECTIN_1"/>
    <property type="match status" value="1"/>
</dbReference>
<dbReference type="Proteomes" id="UP000596742">
    <property type="component" value="Unassembled WGS sequence"/>
</dbReference>
<dbReference type="Gene3D" id="1.25.10.20">
    <property type="entry name" value="Vitellinogen, superhelical"/>
    <property type="match status" value="1"/>
</dbReference>
<organism evidence="7 8">
    <name type="scientific">Mytilus galloprovincialis</name>
    <name type="common">Mediterranean mussel</name>
    <dbReference type="NCBI Taxonomy" id="29158"/>
    <lineage>
        <taxon>Eukaryota</taxon>
        <taxon>Metazoa</taxon>
        <taxon>Spiralia</taxon>
        <taxon>Lophotrochozoa</taxon>
        <taxon>Mollusca</taxon>
        <taxon>Bivalvia</taxon>
        <taxon>Autobranchia</taxon>
        <taxon>Pteriomorphia</taxon>
        <taxon>Mytilida</taxon>
        <taxon>Mytiloidea</taxon>
        <taxon>Mytilidae</taxon>
        <taxon>Mytilinae</taxon>
        <taxon>Mytilus</taxon>
    </lineage>
</organism>
<dbReference type="InterPro" id="IPR011030">
    <property type="entry name" value="Lipovitellin_superhlx_dom"/>
</dbReference>
<comment type="subcellular location">
    <subcellularLocation>
        <location evidence="1">Secreted</location>
    </subcellularLocation>
</comment>
<evidence type="ECO:0000256" key="1">
    <source>
        <dbReference type="ARBA" id="ARBA00004613"/>
    </source>
</evidence>
<proteinExistence type="predicted"/>
<dbReference type="AlphaFoldDB" id="A0A8B6BYB0"/>
<evidence type="ECO:0000259" key="6">
    <source>
        <dbReference type="PROSITE" id="PS50041"/>
    </source>
</evidence>
<keyword evidence="4" id="KW-0677">Repeat</keyword>
<keyword evidence="5" id="KW-1015">Disulfide bond</keyword>
<evidence type="ECO:0000313" key="7">
    <source>
        <dbReference type="EMBL" id="VDH97819.1"/>
    </source>
</evidence>
<dbReference type="InterPro" id="IPR018378">
    <property type="entry name" value="C-type_lectin_CS"/>
</dbReference>
<comment type="caution">
    <text evidence="7">The sequence shown here is derived from an EMBL/GenBank/DDBJ whole genome shotgun (WGS) entry which is preliminary data.</text>
</comment>
<accession>A0A8B6BYB0</accession>
<name>A0A8B6BYB0_MYTGA</name>
<feature type="domain" description="C-type lectin" evidence="6">
    <location>
        <begin position="717"/>
        <end position="838"/>
    </location>
</feature>
<dbReference type="InterPro" id="IPR016187">
    <property type="entry name" value="CTDL_fold"/>
</dbReference>
<dbReference type="FunFam" id="2.20.100.10:FF:000001">
    <property type="entry name" value="semaphorin-5A isoform X1"/>
    <property type="match status" value="2"/>
</dbReference>
<keyword evidence="8" id="KW-1185">Reference proteome</keyword>
<reference evidence="7" key="1">
    <citation type="submission" date="2018-11" db="EMBL/GenBank/DDBJ databases">
        <authorList>
            <person name="Alioto T."/>
            <person name="Alioto T."/>
        </authorList>
    </citation>
    <scope>NUCLEOTIDE SEQUENCE</scope>
</reference>
<dbReference type="PANTHER" id="PTHR22906">
    <property type="entry name" value="PROPERDIN"/>
    <property type="match status" value="1"/>
</dbReference>
<evidence type="ECO:0000256" key="5">
    <source>
        <dbReference type="ARBA" id="ARBA00023157"/>
    </source>
</evidence>
<dbReference type="InterPro" id="IPR036383">
    <property type="entry name" value="TSP1_rpt_sf"/>
</dbReference>
<dbReference type="SUPFAM" id="SSF56436">
    <property type="entry name" value="C-type lectin-like"/>
    <property type="match status" value="1"/>
</dbReference>
<dbReference type="Gene3D" id="3.10.100.10">
    <property type="entry name" value="Mannose-Binding Protein A, subunit A"/>
    <property type="match status" value="1"/>
</dbReference>